<keyword evidence="1" id="KW-0732">Signal</keyword>
<proteinExistence type="predicted"/>
<dbReference type="PANTHER" id="PTHR34406:SF1">
    <property type="entry name" value="PROTEIN YCEI"/>
    <property type="match status" value="1"/>
</dbReference>
<dbReference type="Gene3D" id="2.40.128.110">
    <property type="entry name" value="Lipid/polyisoprenoid-binding, YceI-like"/>
    <property type="match status" value="1"/>
</dbReference>
<feature type="signal peptide" evidence="1">
    <location>
        <begin position="1"/>
        <end position="21"/>
    </location>
</feature>
<protein>
    <submittedName>
        <fullName evidence="3">YceI family protein</fullName>
    </submittedName>
</protein>
<reference evidence="3 4" key="1">
    <citation type="submission" date="2024-04" db="EMBL/GenBank/DDBJ databases">
        <title>Novel genus in family Flammeovirgaceae.</title>
        <authorList>
            <person name="Nguyen T.H."/>
            <person name="Vuong T.Q."/>
            <person name="Le H."/>
            <person name="Kim S.-G."/>
        </authorList>
    </citation>
    <scope>NUCLEOTIDE SEQUENCE [LARGE SCALE GENOMIC DNA]</scope>
    <source>
        <strain evidence="3 4">JCM 23209</strain>
    </source>
</reference>
<evidence type="ECO:0000259" key="2">
    <source>
        <dbReference type="SMART" id="SM00867"/>
    </source>
</evidence>
<accession>A0AAW9S5Q6</accession>
<dbReference type="PANTHER" id="PTHR34406">
    <property type="entry name" value="PROTEIN YCEI"/>
    <property type="match status" value="1"/>
</dbReference>
<dbReference type="Pfam" id="PF04264">
    <property type="entry name" value="YceI"/>
    <property type="match status" value="1"/>
</dbReference>
<name>A0AAW9S5Q6_9BACT</name>
<sequence length="199" mass="21814">MKALQIIGFFAALLSVQLVHAQRTYTFSESTKVVVTGTSTLHDWEAKVDEVSGTAKLDLNQQTLNSIDLLSLKFASESLHSGKDAMDKNIYKALKTGKYPHIQFILKEVKEIRKTGEGKAAVTAKGNLTIAGVTKPIHLTAQAILKQEEVAFRGEYTIDMTQYGIEPPKAMLGTIKTGKDVVFHFDLTFKTLPNGTSGK</sequence>
<dbReference type="AlphaFoldDB" id="A0AAW9S5Q6"/>
<gene>
    <name evidence="3" type="ORF">AAG747_07185</name>
</gene>
<dbReference type="SUPFAM" id="SSF101874">
    <property type="entry name" value="YceI-like"/>
    <property type="match status" value="1"/>
</dbReference>
<feature type="domain" description="Lipid/polyisoprenoid-binding YceI-like" evidence="2">
    <location>
        <begin position="24"/>
        <end position="190"/>
    </location>
</feature>
<organism evidence="3 4">
    <name type="scientific">Rapidithrix thailandica</name>
    <dbReference type="NCBI Taxonomy" id="413964"/>
    <lineage>
        <taxon>Bacteria</taxon>
        <taxon>Pseudomonadati</taxon>
        <taxon>Bacteroidota</taxon>
        <taxon>Cytophagia</taxon>
        <taxon>Cytophagales</taxon>
        <taxon>Flammeovirgaceae</taxon>
        <taxon>Rapidithrix</taxon>
    </lineage>
</organism>
<evidence type="ECO:0000313" key="4">
    <source>
        <dbReference type="Proteomes" id="UP001403385"/>
    </source>
</evidence>
<dbReference type="Proteomes" id="UP001403385">
    <property type="component" value="Unassembled WGS sequence"/>
</dbReference>
<evidence type="ECO:0000313" key="3">
    <source>
        <dbReference type="EMBL" id="MEN7547684.1"/>
    </source>
</evidence>
<keyword evidence="4" id="KW-1185">Reference proteome</keyword>
<dbReference type="InterPro" id="IPR007372">
    <property type="entry name" value="Lipid/polyisoprenoid-bd_YceI"/>
</dbReference>
<dbReference type="RefSeq" id="WP_346820471.1">
    <property type="nucleotide sequence ID" value="NZ_JBDKWZ010000003.1"/>
</dbReference>
<feature type="chain" id="PRO_5043398784" evidence="1">
    <location>
        <begin position="22"/>
        <end position="199"/>
    </location>
</feature>
<dbReference type="SMART" id="SM00867">
    <property type="entry name" value="YceI"/>
    <property type="match status" value="1"/>
</dbReference>
<evidence type="ECO:0000256" key="1">
    <source>
        <dbReference type="SAM" id="SignalP"/>
    </source>
</evidence>
<comment type="caution">
    <text evidence="3">The sequence shown here is derived from an EMBL/GenBank/DDBJ whole genome shotgun (WGS) entry which is preliminary data.</text>
</comment>
<dbReference type="InterPro" id="IPR036761">
    <property type="entry name" value="TTHA0802/YceI-like_sf"/>
</dbReference>
<dbReference type="EMBL" id="JBDKWZ010000003">
    <property type="protein sequence ID" value="MEN7547684.1"/>
    <property type="molecule type" value="Genomic_DNA"/>
</dbReference>